<evidence type="ECO:0000256" key="1">
    <source>
        <dbReference type="ARBA" id="ARBA00004651"/>
    </source>
</evidence>
<dbReference type="Pfam" id="PF13396">
    <property type="entry name" value="PLDc_N"/>
    <property type="match status" value="1"/>
</dbReference>
<evidence type="ECO:0000256" key="4">
    <source>
        <dbReference type="ARBA" id="ARBA00022989"/>
    </source>
</evidence>
<organism evidence="8 9">
    <name type="scientific">Bizionia myxarmorum</name>
    <dbReference type="NCBI Taxonomy" id="291186"/>
    <lineage>
        <taxon>Bacteria</taxon>
        <taxon>Pseudomonadati</taxon>
        <taxon>Bacteroidota</taxon>
        <taxon>Flavobacteriia</taxon>
        <taxon>Flavobacteriales</taxon>
        <taxon>Flavobacteriaceae</taxon>
        <taxon>Bizionia</taxon>
    </lineage>
</organism>
<evidence type="ECO:0000256" key="5">
    <source>
        <dbReference type="ARBA" id="ARBA00023136"/>
    </source>
</evidence>
<feature type="transmembrane region" description="Helical" evidence="6">
    <location>
        <begin position="12"/>
        <end position="31"/>
    </location>
</feature>
<evidence type="ECO:0000256" key="6">
    <source>
        <dbReference type="SAM" id="Phobius"/>
    </source>
</evidence>
<comment type="subcellular location">
    <subcellularLocation>
        <location evidence="1">Cell membrane</location>
        <topology evidence="1">Multi-pass membrane protein</topology>
    </subcellularLocation>
</comment>
<evidence type="ECO:0000256" key="2">
    <source>
        <dbReference type="ARBA" id="ARBA00022475"/>
    </source>
</evidence>
<dbReference type="AlphaFoldDB" id="A0A5D0R2P4"/>
<keyword evidence="9" id="KW-1185">Reference proteome</keyword>
<feature type="transmembrane region" description="Helical" evidence="6">
    <location>
        <begin position="43"/>
        <end position="64"/>
    </location>
</feature>
<protein>
    <recommendedName>
        <fullName evidence="7">Cardiolipin synthase N-terminal domain-containing protein</fullName>
    </recommendedName>
</protein>
<dbReference type="OrthoDB" id="1123412at2"/>
<keyword evidence="3 6" id="KW-0812">Transmembrane</keyword>
<gene>
    <name evidence="8" type="ORF">ES674_13590</name>
</gene>
<dbReference type="GO" id="GO:0005886">
    <property type="term" value="C:plasma membrane"/>
    <property type="evidence" value="ECO:0007669"/>
    <property type="project" value="UniProtKB-SubCell"/>
</dbReference>
<evidence type="ECO:0000313" key="9">
    <source>
        <dbReference type="Proteomes" id="UP000323720"/>
    </source>
</evidence>
<evidence type="ECO:0000313" key="8">
    <source>
        <dbReference type="EMBL" id="TYB75850.1"/>
    </source>
</evidence>
<dbReference type="InterPro" id="IPR027379">
    <property type="entry name" value="CLS_N"/>
</dbReference>
<sequence length="71" mass="8268">MDVILNDTSYSFIIWQITLTLIIALWLYSLIDILKNSFDKNDKIIWILVVILIPIIGSILYLFIGRKLNLS</sequence>
<accession>A0A5D0R2P4</accession>
<dbReference type="Proteomes" id="UP000323720">
    <property type="component" value="Unassembled WGS sequence"/>
</dbReference>
<evidence type="ECO:0000259" key="7">
    <source>
        <dbReference type="Pfam" id="PF13396"/>
    </source>
</evidence>
<reference evidence="8 9" key="1">
    <citation type="submission" date="2019-08" db="EMBL/GenBank/DDBJ databases">
        <title>Genomes of Antarctic Bizionia species.</title>
        <authorList>
            <person name="Bowman J.P."/>
        </authorList>
    </citation>
    <scope>NUCLEOTIDE SEQUENCE [LARGE SCALE GENOMIC DNA]</scope>
    <source>
        <strain evidence="8 9">ADA-4</strain>
    </source>
</reference>
<evidence type="ECO:0000256" key="3">
    <source>
        <dbReference type="ARBA" id="ARBA00022692"/>
    </source>
</evidence>
<dbReference type="EMBL" id="VSKK01000004">
    <property type="protein sequence ID" value="TYB75850.1"/>
    <property type="molecule type" value="Genomic_DNA"/>
</dbReference>
<keyword evidence="4 6" id="KW-1133">Transmembrane helix</keyword>
<dbReference type="RefSeq" id="WP_148404886.1">
    <property type="nucleotide sequence ID" value="NZ_VSKK01000004.1"/>
</dbReference>
<comment type="caution">
    <text evidence="8">The sequence shown here is derived from an EMBL/GenBank/DDBJ whole genome shotgun (WGS) entry which is preliminary data.</text>
</comment>
<keyword evidence="5 6" id="KW-0472">Membrane</keyword>
<feature type="domain" description="Cardiolipin synthase N-terminal" evidence="7">
    <location>
        <begin position="24"/>
        <end position="66"/>
    </location>
</feature>
<name>A0A5D0R2P4_9FLAO</name>
<keyword evidence="2" id="KW-1003">Cell membrane</keyword>
<proteinExistence type="predicted"/>